<keyword evidence="3" id="KW-1185">Reference proteome</keyword>
<gene>
    <name evidence="2" type="ORF">K1I41_03070</name>
</gene>
<name>A0ABX8V7Q8_9FLAO</name>
<dbReference type="Proteomes" id="UP000825381">
    <property type="component" value="Chromosome"/>
</dbReference>
<sequence>MKLKSSNPLLKNDRFTKSGTATAYDPDGRPLEIIDFNNTMTVQGAINKSILLLVLLVASAVFTVGIVYTGTVGVYPLAIGGIIAALILMLIGGRKPEYLPYIAPGFAVFEGVFVGAISAIFELMYPGIVLQAVAGTFVTALVCFLLYRFRIVKVTEQFKSVVIAATLAIGTYYLISIGLSLFTGIRLFHHDNSLMSIGFSVFVIVIAALNLFLDFDLMEEGAKRRLPKNMEWYGAMGLIATLVWLYIEFLRLLSKLQD</sequence>
<organism evidence="2 3">
    <name type="scientific">Flavobacterium litorale</name>
    <dbReference type="NCBI Taxonomy" id="2856519"/>
    <lineage>
        <taxon>Bacteria</taxon>
        <taxon>Pseudomonadati</taxon>
        <taxon>Bacteroidota</taxon>
        <taxon>Flavobacteriia</taxon>
        <taxon>Flavobacteriales</taxon>
        <taxon>Flavobacteriaceae</taxon>
        <taxon>Flavobacterium</taxon>
    </lineage>
</organism>
<evidence type="ECO:0000313" key="3">
    <source>
        <dbReference type="Proteomes" id="UP000825381"/>
    </source>
</evidence>
<dbReference type="PIRSF" id="PIRSF009160">
    <property type="entry name" value="UCP009160"/>
    <property type="match status" value="1"/>
</dbReference>
<feature type="transmembrane region" description="Helical" evidence="1">
    <location>
        <begin position="50"/>
        <end position="68"/>
    </location>
</feature>
<dbReference type="PANTHER" id="PTHR41282">
    <property type="entry name" value="CONSERVED TRANSMEMBRANE PROTEIN-RELATED"/>
    <property type="match status" value="1"/>
</dbReference>
<evidence type="ECO:0000313" key="2">
    <source>
        <dbReference type="EMBL" id="QYJ68880.1"/>
    </source>
</evidence>
<feature type="transmembrane region" description="Helical" evidence="1">
    <location>
        <begin position="127"/>
        <end position="149"/>
    </location>
</feature>
<dbReference type="RefSeq" id="WP_220641218.1">
    <property type="nucleotide sequence ID" value="NZ_CP080429.1"/>
</dbReference>
<keyword evidence="1" id="KW-0472">Membrane</keyword>
<feature type="transmembrane region" description="Helical" evidence="1">
    <location>
        <begin position="233"/>
        <end position="253"/>
    </location>
</feature>
<reference evidence="2 3" key="1">
    <citation type="submission" date="2021-07" db="EMBL/GenBank/DDBJ databases">
        <title>Flavobacterium WSW3-B6 sp.nov, isolated from seaweed.</title>
        <authorList>
            <person name="Muhammad N."/>
            <person name="Ho H."/>
            <person name="Lee Y.-J."/>
            <person name="Nguyen T."/>
            <person name="Ho J."/>
            <person name="Kim S.-G."/>
        </authorList>
    </citation>
    <scope>NUCLEOTIDE SEQUENCE [LARGE SCALE GENOMIC DNA]</scope>
    <source>
        <strain evidence="2 3">WSW3-B6</strain>
    </source>
</reference>
<evidence type="ECO:0000256" key="1">
    <source>
        <dbReference type="SAM" id="Phobius"/>
    </source>
</evidence>
<feature type="transmembrane region" description="Helical" evidence="1">
    <location>
        <begin position="194"/>
        <end position="213"/>
    </location>
</feature>
<feature type="transmembrane region" description="Helical" evidence="1">
    <location>
        <begin position="98"/>
        <end position="121"/>
    </location>
</feature>
<dbReference type="EMBL" id="CP080429">
    <property type="protein sequence ID" value="QYJ68880.1"/>
    <property type="molecule type" value="Genomic_DNA"/>
</dbReference>
<proteinExistence type="predicted"/>
<accession>A0ABX8V7Q8</accession>
<keyword evidence="1" id="KW-1133">Transmembrane helix</keyword>
<feature type="transmembrane region" description="Helical" evidence="1">
    <location>
        <begin position="161"/>
        <end position="182"/>
    </location>
</feature>
<keyword evidence="1" id="KW-0812">Transmembrane</keyword>
<dbReference type="PANTHER" id="PTHR41282:SF1">
    <property type="entry name" value="CONSERVED TRANSMEMBRANE PROTEIN-RELATED"/>
    <property type="match status" value="1"/>
</dbReference>
<dbReference type="Pfam" id="PF12811">
    <property type="entry name" value="BaxI_1"/>
    <property type="match status" value="1"/>
</dbReference>
<feature type="transmembrane region" description="Helical" evidence="1">
    <location>
        <begin position="74"/>
        <end position="91"/>
    </location>
</feature>
<protein>
    <submittedName>
        <fullName evidence="2">Bax inhibitor-1/YccA family protein</fullName>
    </submittedName>
</protein>
<dbReference type="InterPro" id="IPR010539">
    <property type="entry name" value="BaxI_1-like"/>
</dbReference>